<dbReference type="InterPro" id="IPR007848">
    <property type="entry name" value="Small_mtfrase_dom"/>
</dbReference>
<evidence type="ECO:0000256" key="5">
    <source>
        <dbReference type="ARBA" id="ARBA00022691"/>
    </source>
</evidence>
<comment type="function">
    <text evidence="6">Specifically methylates the guanine in position 1835 (m2G1835) of 23S rRNA.</text>
</comment>
<evidence type="ECO:0000259" key="8">
    <source>
        <dbReference type="Pfam" id="PF26049"/>
    </source>
</evidence>
<dbReference type="GO" id="GO:0052916">
    <property type="term" value="F:23S rRNA (guanine(1835)-N(2))-methyltransferase activity"/>
    <property type="evidence" value="ECO:0007669"/>
    <property type="project" value="UniProtKB-EC"/>
</dbReference>
<dbReference type="Gene3D" id="3.40.50.150">
    <property type="entry name" value="Vaccinia Virus protein VP39"/>
    <property type="match status" value="2"/>
</dbReference>
<dbReference type="InterPro" id="IPR058679">
    <property type="entry name" value="RlmG_N"/>
</dbReference>
<dbReference type="EC" id="2.1.1.174" evidence="6"/>
<keyword evidence="5 6" id="KW-0949">S-adenosyl-L-methionine</keyword>
<reference evidence="9 10" key="1">
    <citation type="submission" date="2014-05" db="EMBL/GenBank/DDBJ databases">
        <title>ATOL: Assembling a taxonomically balanced genome-scale reconstruction of the evolutionary history of the Enterobacteriaceae.</title>
        <authorList>
            <person name="Plunkett G.III."/>
            <person name="Neeno-Eckwall E.C."/>
            <person name="Glasner J.D."/>
            <person name="Perna N.T."/>
        </authorList>
    </citation>
    <scope>NUCLEOTIDE SEQUENCE [LARGE SCALE GENOMIC DNA]</scope>
    <source>
        <strain evidence="9 10">ATCC 33301</strain>
    </source>
</reference>
<dbReference type="InterPro" id="IPR017237">
    <property type="entry name" value="RLMG"/>
</dbReference>
<name>A0A085JK82_9GAMM</name>
<comment type="catalytic activity">
    <reaction evidence="6">
        <text>guanosine(1835) in 23S rRNA + S-adenosyl-L-methionine = N(2)-methylguanosine(1835) in 23S rRNA + S-adenosyl-L-homocysteine + H(+)</text>
        <dbReference type="Rhea" id="RHEA:42744"/>
        <dbReference type="Rhea" id="RHEA-COMP:10217"/>
        <dbReference type="Rhea" id="RHEA-COMP:10218"/>
        <dbReference type="ChEBI" id="CHEBI:15378"/>
        <dbReference type="ChEBI" id="CHEBI:57856"/>
        <dbReference type="ChEBI" id="CHEBI:59789"/>
        <dbReference type="ChEBI" id="CHEBI:74269"/>
        <dbReference type="ChEBI" id="CHEBI:74481"/>
        <dbReference type="EC" id="2.1.1.174"/>
    </reaction>
</comment>
<dbReference type="InterPro" id="IPR046977">
    <property type="entry name" value="RsmC/RlmG"/>
</dbReference>
<dbReference type="PIRSF" id="PIRSF037565">
    <property type="entry name" value="RRNA_m2G_Mtase_RsmD_prd"/>
    <property type="match status" value="1"/>
</dbReference>
<dbReference type="GO" id="GO:0003676">
    <property type="term" value="F:nucleic acid binding"/>
    <property type="evidence" value="ECO:0007669"/>
    <property type="project" value="InterPro"/>
</dbReference>
<dbReference type="EMBL" id="JMPR01000019">
    <property type="protein sequence ID" value="KFD20878.1"/>
    <property type="molecule type" value="Genomic_DNA"/>
</dbReference>
<dbReference type="CDD" id="cd02440">
    <property type="entry name" value="AdoMet_MTases"/>
    <property type="match status" value="1"/>
</dbReference>
<dbReference type="Pfam" id="PF26049">
    <property type="entry name" value="RLMG_N"/>
    <property type="match status" value="1"/>
</dbReference>
<dbReference type="PANTHER" id="PTHR47816:SF5">
    <property type="entry name" value="RIBOSOMAL RNA LARGE SUBUNIT METHYLTRANSFERASE G"/>
    <property type="match status" value="1"/>
</dbReference>
<sequence length="374" mass="41817">MTLFEMSDYSLNLQRFPRTGDDSALQAWDAADEYLLQQEIPQGPVFVFNDNFGALTCALVHQGRQVWHISDSLNSQQSAQQNLALNGLDESNVTFIDSMTALPLTPAVVLIKVPKTLALLEFQLGTLREVLQPETVIIAGAKAKDIHNSTLALFERIIGETKTSLAKKKARLIFSRFTVAEMTLRDVTERWPLEGTPYIIHNHANVFSRQSLDIGARFFMRHLPRGLEGDIIDLGCGNGVIGLKALADNPDACVHFVDESWMAVASAQINAETNLPHELSRCRFTVNNVLSGFAPDSYSAVLCNPPFHQQNAITEHVAWQMFRDAFRCLQYGGELRIVANRHLDHDRKLKKLFGNCQVVGSDTKFVVLRSVKLR</sequence>
<dbReference type="RefSeq" id="WP_029989776.1">
    <property type="nucleotide sequence ID" value="NZ_ATMJ01000012.1"/>
</dbReference>
<evidence type="ECO:0000256" key="6">
    <source>
        <dbReference type="HAMAP-Rule" id="MF_01859"/>
    </source>
</evidence>
<evidence type="ECO:0000313" key="9">
    <source>
        <dbReference type="EMBL" id="KFD20878.1"/>
    </source>
</evidence>
<keyword evidence="2 6" id="KW-0698">rRNA processing</keyword>
<dbReference type="eggNOG" id="COG2813">
    <property type="taxonomic scope" value="Bacteria"/>
</dbReference>
<evidence type="ECO:0000256" key="1">
    <source>
        <dbReference type="ARBA" id="ARBA00022490"/>
    </source>
</evidence>
<dbReference type="NCBIfam" id="NF011577">
    <property type="entry name" value="PRK15001.1"/>
    <property type="match status" value="1"/>
</dbReference>
<dbReference type="PROSITE" id="PS00092">
    <property type="entry name" value="N6_MTASE"/>
    <property type="match status" value="1"/>
</dbReference>
<dbReference type="Pfam" id="PF05175">
    <property type="entry name" value="MTS"/>
    <property type="match status" value="1"/>
</dbReference>
<dbReference type="InterPro" id="IPR002052">
    <property type="entry name" value="DNA_methylase_N6_adenine_CS"/>
</dbReference>
<evidence type="ECO:0000256" key="4">
    <source>
        <dbReference type="ARBA" id="ARBA00022679"/>
    </source>
</evidence>
<dbReference type="PANTHER" id="PTHR47816">
    <property type="entry name" value="RIBOSOMAL RNA SMALL SUBUNIT METHYLTRANSFERASE C"/>
    <property type="match status" value="1"/>
</dbReference>
<dbReference type="SUPFAM" id="SSF53335">
    <property type="entry name" value="S-adenosyl-L-methionine-dependent methyltransferases"/>
    <property type="match status" value="1"/>
</dbReference>
<feature type="domain" description="RlmG N-terminal" evidence="8">
    <location>
        <begin position="1"/>
        <end position="177"/>
    </location>
</feature>
<dbReference type="Proteomes" id="UP000028602">
    <property type="component" value="Unassembled WGS sequence"/>
</dbReference>
<organism evidence="9 10">
    <name type="scientific">Tatumella ptyseos ATCC 33301</name>
    <dbReference type="NCBI Taxonomy" id="1005995"/>
    <lineage>
        <taxon>Bacteria</taxon>
        <taxon>Pseudomonadati</taxon>
        <taxon>Pseudomonadota</taxon>
        <taxon>Gammaproteobacteria</taxon>
        <taxon>Enterobacterales</taxon>
        <taxon>Erwiniaceae</taxon>
        <taxon>Tatumella</taxon>
    </lineage>
</organism>
<keyword evidence="10" id="KW-1185">Reference proteome</keyword>
<dbReference type="GO" id="GO:0005737">
    <property type="term" value="C:cytoplasm"/>
    <property type="evidence" value="ECO:0007669"/>
    <property type="project" value="UniProtKB-SubCell"/>
</dbReference>
<keyword evidence="4 6" id="KW-0808">Transferase</keyword>
<accession>A0A085JK82</accession>
<dbReference type="HAMAP" id="MF_01859">
    <property type="entry name" value="23SrRNA_methyltr_G"/>
    <property type="match status" value="1"/>
</dbReference>
<evidence type="ECO:0000313" key="10">
    <source>
        <dbReference type="Proteomes" id="UP000028602"/>
    </source>
</evidence>
<dbReference type="AlphaFoldDB" id="A0A085JK82"/>
<gene>
    <name evidence="6 9" type="primary">rlmG</name>
    <name evidence="9" type="ORF">GTPT_1071</name>
</gene>
<dbReference type="OrthoDB" id="29650at2"/>
<comment type="caution">
    <text evidence="9">The sequence shown here is derived from an EMBL/GenBank/DDBJ whole genome shotgun (WGS) entry which is preliminary data.</text>
</comment>
<evidence type="ECO:0000256" key="3">
    <source>
        <dbReference type="ARBA" id="ARBA00022603"/>
    </source>
</evidence>
<comment type="similarity">
    <text evidence="6">Belongs to the methyltransferase superfamily. RlmG family.</text>
</comment>
<keyword evidence="1 6" id="KW-0963">Cytoplasm</keyword>
<keyword evidence="3 6" id="KW-0489">Methyltransferase</keyword>
<evidence type="ECO:0000256" key="2">
    <source>
        <dbReference type="ARBA" id="ARBA00022552"/>
    </source>
</evidence>
<proteinExistence type="inferred from homology"/>
<evidence type="ECO:0000259" key="7">
    <source>
        <dbReference type="Pfam" id="PF05175"/>
    </source>
</evidence>
<protein>
    <recommendedName>
        <fullName evidence="6">Ribosomal RNA large subunit methyltransferase G</fullName>
        <ecNumber evidence="6">2.1.1.174</ecNumber>
    </recommendedName>
    <alternativeName>
        <fullName evidence="6">23S rRNA m2G1835 methyltransferase</fullName>
    </alternativeName>
    <alternativeName>
        <fullName evidence="6">rRNA (guanine-N(2)-)-methyltransferase RlmG</fullName>
    </alternativeName>
</protein>
<comment type="subcellular location">
    <subcellularLocation>
        <location evidence="6">Cytoplasm</location>
    </subcellularLocation>
</comment>
<dbReference type="InterPro" id="IPR029063">
    <property type="entry name" value="SAM-dependent_MTases_sf"/>
</dbReference>
<feature type="domain" description="Methyltransferase small" evidence="7">
    <location>
        <begin position="198"/>
        <end position="369"/>
    </location>
</feature>